<dbReference type="PANTHER" id="PTHR33393:SF13">
    <property type="entry name" value="PGA BIOSYNTHESIS PROTEIN CAPA"/>
    <property type="match status" value="1"/>
</dbReference>
<keyword evidence="5" id="KW-1185">Reference proteome</keyword>
<dbReference type="CDD" id="cd07381">
    <property type="entry name" value="MPP_CapA"/>
    <property type="match status" value="1"/>
</dbReference>
<dbReference type="EMBL" id="JBHUME010000014">
    <property type="protein sequence ID" value="MFD2614815.1"/>
    <property type="molecule type" value="Genomic_DNA"/>
</dbReference>
<dbReference type="Proteomes" id="UP001597541">
    <property type="component" value="Unassembled WGS sequence"/>
</dbReference>
<evidence type="ECO:0000256" key="2">
    <source>
        <dbReference type="SAM" id="MobiDB-lite"/>
    </source>
</evidence>
<dbReference type="PANTHER" id="PTHR33393">
    <property type="entry name" value="POLYGLUTAMINE SYNTHESIS ACCESSORY PROTEIN RV0574C-RELATED"/>
    <property type="match status" value="1"/>
</dbReference>
<evidence type="ECO:0000313" key="4">
    <source>
        <dbReference type="EMBL" id="MFD2614815.1"/>
    </source>
</evidence>
<proteinExistence type="inferred from homology"/>
<dbReference type="Gene3D" id="3.60.21.10">
    <property type="match status" value="1"/>
</dbReference>
<dbReference type="InterPro" id="IPR029052">
    <property type="entry name" value="Metallo-depent_PP-like"/>
</dbReference>
<organism evidence="4 5">
    <name type="scientific">Paenibacillus gansuensis</name>
    <dbReference type="NCBI Taxonomy" id="306542"/>
    <lineage>
        <taxon>Bacteria</taxon>
        <taxon>Bacillati</taxon>
        <taxon>Bacillota</taxon>
        <taxon>Bacilli</taxon>
        <taxon>Bacillales</taxon>
        <taxon>Paenibacillaceae</taxon>
        <taxon>Paenibacillus</taxon>
    </lineage>
</organism>
<accession>A0ABW5PJ05</accession>
<dbReference type="InterPro" id="IPR019079">
    <property type="entry name" value="Capsule_synth_CapA"/>
</dbReference>
<comment type="caution">
    <text evidence="4">The sequence shown here is derived from an EMBL/GenBank/DDBJ whole genome shotgun (WGS) entry which is preliminary data.</text>
</comment>
<feature type="region of interest" description="Disordered" evidence="2">
    <location>
        <begin position="28"/>
        <end position="63"/>
    </location>
</feature>
<dbReference type="RefSeq" id="WP_377606092.1">
    <property type="nucleotide sequence ID" value="NZ_JBHUME010000014.1"/>
</dbReference>
<reference evidence="5" key="1">
    <citation type="journal article" date="2019" name="Int. J. Syst. Evol. Microbiol.">
        <title>The Global Catalogue of Microorganisms (GCM) 10K type strain sequencing project: providing services to taxonomists for standard genome sequencing and annotation.</title>
        <authorList>
            <consortium name="The Broad Institute Genomics Platform"/>
            <consortium name="The Broad Institute Genome Sequencing Center for Infectious Disease"/>
            <person name="Wu L."/>
            <person name="Ma J."/>
        </authorList>
    </citation>
    <scope>NUCLEOTIDE SEQUENCE [LARGE SCALE GENOMIC DNA]</scope>
    <source>
        <strain evidence="5">KCTC 3950</strain>
    </source>
</reference>
<dbReference type="Pfam" id="PF09587">
    <property type="entry name" value="PGA_cap"/>
    <property type="match status" value="1"/>
</dbReference>
<sequence>MLKRAILIIILVLGAAYALSLNFAVEPPKPPRSDLSKPPETSPSPSVPKAANPMGTPKQQVKQHSPIELIFAGDTMMDGSLRDAIRKRGALDPFRQVKEEITRADWAVANLETSVTTATRKDPNQRYNFKSDPSSLKGLKEAGFDMVSLANNHVLDYGISGLKDTLRYVKSHGLHAAGAGMNEQDAFQAATVTLHGQVVKVAAFTRFMPVLNWNASGDQPGVAGAYDQEKVLQAIRKQSQDADYLIVYIHWGVEKSNHPEPWQKQFARDMIDAGADAVIGSHPHVLQGFEYYRSAPIAYSIGNFLFPDYVKDDTANTGLLKLSLQTGSIRMSFHPLYIRDNRIIHRGNVYEKEQLLYLKSLSPQVSWKSNLIVPKKR</sequence>
<dbReference type="SMART" id="SM00854">
    <property type="entry name" value="PGA_cap"/>
    <property type="match status" value="1"/>
</dbReference>
<evidence type="ECO:0000256" key="1">
    <source>
        <dbReference type="ARBA" id="ARBA00005662"/>
    </source>
</evidence>
<dbReference type="InterPro" id="IPR052169">
    <property type="entry name" value="CW_Biosynth-Accessory"/>
</dbReference>
<protein>
    <submittedName>
        <fullName evidence="4">CapA family protein</fullName>
    </submittedName>
</protein>
<dbReference type="SUPFAM" id="SSF56300">
    <property type="entry name" value="Metallo-dependent phosphatases"/>
    <property type="match status" value="1"/>
</dbReference>
<feature type="domain" description="Capsule synthesis protein CapA" evidence="3">
    <location>
        <begin position="68"/>
        <end position="308"/>
    </location>
</feature>
<name>A0ABW5PJ05_9BACL</name>
<evidence type="ECO:0000259" key="3">
    <source>
        <dbReference type="SMART" id="SM00854"/>
    </source>
</evidence>
<gene>
    <name evidence="4" type="ORF">ACFSUF_20580</name>
</gene>
<evidence type="ECO:0000313" key="5">
    <source>
        <dbReference type="Proteomes" id="UP001597541"/>
    </source>
</evidence>
<comment type="similarity">
    <text evidence="1">Belongs to the CapA family.</text>
</comment>